<comment type="caution">
    <text evidence="2">The sequence shown here is derived from an EMBL/GenBank/DDBJ whole genome shotgun (WGS) entry which is preliminary data.</text>
</comment>
<reference evidence="2 3" key="1">
    <citation type="submission" date="2018-04" db="EMBL/GenBank/DDBJ databases">
        <title>Genomic Encyclopedia of Type Strains, Phase III (KMG-III): the genomes of soil and plant-associated and newly described type strains.</title>
        <authorList>
            <person name="Whitman W."/>
        </authorList>
    </citation>
    <scope>NUCLEOTIDE SEQUENCE [LARGE SCALE GENOMIC DNA]</scope>
    <source>
        <strain evidence="2 3">MA-olki</strain>
    </source>
</reference>
<evidence type="ECO:0000313" key="2">
    <source>
        <dbReference type="EMBL" id="PTW45088.1"/>
    </source>
</evidence>
<dbReference type="OrthoDB" id="7583696at2"/>
<dbReference type="AlphaFoldDB" id="A0A2T5U0R4"/>
<dbReference type="Proteomes" id="UP000244013">
    <property type="component" value="Unassembled WGS sequence"/>
</dbReference>
<protein>
    <submittedName>
        <fullName evidence="2">Uncharacterized protein</fullName>
    </submittedName>
</protein>
<evidence type="ECO:0000256" key="1">
    <source>
        <dbReference type="SAM" id="MobiDB-lite"/>
    </source>
</evidence>
<proteinExistence type="predicted"/>
<organism evidence="2 3">
    <name type="scientific">Sphingomonas faeni</name>
    <dbReference type="NCBI Taxonomy" id="185950"/>
    <lineage>
        <taxon>Bacteria</taxon>
        <taxon>Pseudomonadati</taxon>
        <taxon>Pseudomonadota</taxon>
        <taxon>Alphaproteobacteria</taxon>
        <taxon>Sphingomonadales</taxon>
        <taxon>Sphingomonadaceae</taxon>
        <taxon>Sphingomonas</taxon>
    </lineage>
</organism>
<accession>A0A2T5U0R4</accession>
<feature type="region of interest" description="Disordered" evidence="1">
    <location>
        <begin position="1"/>
        <end position="23"/>
    </location>
</feature>
<gene>
    <name evidence="2" type="ORF">C8J25_108180</name>
</gene>
<dbReference type="GeneID" id="91007084"/>
<dbReference type="EMBL" id="QAYE01000008">
    <property type="protein sequence ID" value="PTW45088.1"/>
    <property type="molecule type" value="Genomic_DNA"/>
</dbReference>
<evidence type="ECO:0000313" key="3">
    <source>
        <dbReference type="Proteomes" id="UP000244013"/>
    </source>
</evidence>
<sequence>MRHDGPRSGARPAQPNSKLADQLERITPRFDELTQRARLGIDSADQYNELEELAQGISRDILEPFRGNAGRAARPPLYLSADGTKAGW</sequence>
<dbReference type="RefSeq" id="WP_107955261.1">
    <property type="nucleotide sequence ID" value="NZ_QAYE01000008.1"/>
</dbReference>
<name>A0A2T5U0R4_9SPHN</name>